<proteinExistence type="predicted"/>
<feature type="transmembrane region" description="Helical" evidence="1">
    <location>
        <begin position="42"/>
        <end position="62"/>
    </location>
</feature>
<protein>
    <submittedName>
        <fullName evidence="2">Uncharacterized protein</fullName>
    </submittedName>
</protein>
<dbReference type="EMBL" id="CAUOPR010000001">
    <property type="protein sequence ID" value="CAJ2002083.1"/>
    <property type="molecule type" value="Genomic_DNA"/>
</dbReference>
<keyword evidence="3" id="KW-1185">Reference proteome</keyword>
<evidence type="ECO:0000313" key="3">
    <source>
        <dbReference type="Proteomes" id="UP001642380"/>
    </source>
</evidence>
<sequence>MNSTTAVAAAAAVQCLFGDGYFFDDPTLQNVWVLLYKNTYPYLYCLQIVGVLSYMGCSVGGVGKRLIDHIKMTKILKDTGVIEKPRRNQSV</sequence>
<dbReference type="Proteomes" id="UP001642380">
    <property type="component" value="Unassembled WGS sequence"/>
</dbReference>
<comment type="caution">
    <text evidence="2">The sequence shown here is derived from an EMBL/GenBank/DDBJ whole genome shotgun (WGS) entry which is preliminary data.</text>
</comment>
<keyword evidence="1" id="KW-1133">Transmembrane helix</keyword>
<gene>
    <name evidence="2" type="ORF">CCFV1_ORF037</name>
</gene>
<keyword evidence="1" id="KW-0812">Transmembrane</keyword>
<keyword evidence="1" id="KW-0472">Membrane</keyword>
<name>A0ABC8QJL6_9VIRU</name>
<reference evidence="2 3" key="1">
    <citation type="submission" date="2024-01" db="EMBL/GenBank/DDBJ databases">
        <authorList>
            <person name="Guinet B."/>
        </authorList>
    </citation>
    <scope>NUCLEOTIDE SEQUENCE [LARGE SCALE GENOMIC DNA]</scope>
</reference>
<evidence type="ECO:0000313" key="2">
    <source>
        <dbReference type="EMBL" id="CAJ2002083.1"/>
    </source>
</evidence>
<evidence type="ECO:0000256" key="1">
    <source>
        <dbReference type="SAM" id="Phobius"/>
    </source>
</evidence>
<accession>A0ABC8QJL6</accession>
<organism evidence="2 3">
    <name type="scientific">Cotesia congregata filamentous virus 1</name>
    <dbReference type="NCBI Taxonomy" id="3064291"/>
    <lineage>
        <taxon>Viruses</taxon>
        <taxon>Viruses incertae sedis</taxon>
        <taxon>Naldaviricetes</taxon>
        <taxon>Lefavirales</taxon>
        <taxon>Filamentoviridae</taxon>
        <taxon>Betafilamentovirus</taxon>
        <taxon>Betafilamentovirus cocongregatae</taxon>
    </lineage>
</organism>